<gene>
    <name evidence="2" type="ORF">CAMP_LOCUS507</name>
</gene>
<proteinExistence type="predicted"/>
<dbReference type="EMBL" id="CANHGI010000001">
    <property type="protein sequence ID" value="CAI5437870.1"/>
    <property type="molecule type" value="Genomic_DNA"/>
</dbReference>
<feature type="compositionally biased region" description="Basic and acidic residues" evidence="1">
    <location>
        <begin position="12"/>
        <end position="24"/>
    </location>
</feature>
<name>A0A9P1MT36_9PELO</name>
<dbReference type="AlphaFoldDB" id="A0A9P1MT36"/>
<evidence type="ECO:0000313" key="3">
    <source>
        <dbReference type="Proteomes" id="UP001152747"/>
    </source>
</evidence>
<organism evidence="2 3">
    <name type="scientific">Caenorhabditis angaria</name>
    <dbReference type="NCBI Taxonomy" id="860376"/>
    <lineage>
        <taxon>Eukaryota</taxon>
        <taxon>Metazoa</taxon>
        <taxon>Ecdysozoa</taxon>
        <taxon>Nematoda</taxon>
        <taxon>Chromadorea</taxon>
        <taxon>Rhabditida</taxon>
        <taxon>Rhabditina</taxon>
        <taxon>Rhabditomorpha</taxon>
        <taxon>Rhabditoidea</taxon>
        <taxon>Rhabditidae</taxon>
        <taxon>Peloderinae</taxon>
        <taxon>Caenorhabditis</taxon>
    </lineage>
</organism>
<evidence type="ECO:0000256" key="1">
    <source>
        <dbReference type="SAM" id="MobiDB-lite"/>
    </source>
</evidence>
<reference evidence="2" key="1">
    <citation type="submission" date="2022-11" db="EMBL/GenBank/DDBJ databases">
        <authorList>
            <person name="Kikuchi T."/>
        </authorList>
    </citation>
    <scope>NUCLEOTIDE SEQUENCE</scope>
    <source>
        <strain evidence="2">PS1010</strain>
    </source>
</reference>
<comment type="caution">
    <text evidence="2">The sequence shown here is derived from an EMBL/GenBank/DDBJ whole genome shotgun (WGS) entry which is preliminary data.</text>
</comment>
<protein>
    <submittedName>
        <fullName evidence="2">Uncharacterized protein</fullName>
    </submittedName>
</protein>
<keyword evidence="3" id="KW-1185">Reference proteome</keyword>
<accession>A0A9P1MT36</accession>
<evidence type="ECO:0000313" key="2">
    <source>
        <dbReference type="EMBL" id="CAI5437870.1"/>
    </source>
</evidence>
<feature type="region of interest" description="Disordered" evidence="1">
    <location>
        <begin position="1"/>
        <end position="113"/>
    </location>
</feature>
<sequence length="113" mass="12911">MKKIWKNVVDLRFPRSRKDEKQFEEQNEETVLAPSIARSPKNSPKKLESPKSKKNGGENCCQIGDDDDLRETQSMGENGRGIDDDWSKNPPHKVTSETEIDDYSEAATKKMNK</sequence>
<dbReference type="Proteomes" id="UP001152747">
    <property type="component" value="Unassembled WGS sequence"/>
</dbReference>